<dbReference type="Proteomes" id="UP000094769">
    <property type="component" value="Unassembled WGS sequence"/>
</dbReference>
<comment type="similarity">
    <text evidence="1">Belongs to the UPF0045 family.</text>
</comment>
<evidence type="ECO:0000259" key="2">
    <source>
        <dbReference type="Pfam" id="PF01910"/>
    </source>
</evidence>
<dbReference type="AlphaFoldDB" id="A0A7Z0VMD5"/>
<keyword evidence="4" id="KW-1185">Reference proteome</keyword>
<protein>
    <recommendedName>
        <fullName evidence="2">Thiamine-binding protein domain-containing protein</fullName>
    </recommendedName>
</protein>
<dbReference type="Gene3D" id="3.30.70.930">
    <property type="match status" value="1"/>
</dbReference>
<dbReference type="InterPro" id="IPR051614">
    <property type="entry name" value="UPF0045_domain"/>
</dbReference>
<accession>A0A7Z0VMD5</accession>
<reference evidence="3 4" key="1">
    <citation type="submission" date="2016-06" db="EMBL/GenBank/DDBJ databases">
        <title>Genome sequence of endosymbiont of Candidatus Endolucinida thiodiazotropha.</title>
        <authorList>
            <person name="Poehlein A."/>
            <person name="Koenig S."/>
            <person name="Heiden S.E."/>
            <person name="Thuermer A."/>
            <person name="Voget S."/>
            <person name="Daniel R."/>
            <person name="Markert S."/>
            <person name="Gros O."/>
            <person name="Schweder T."/>
        </authorList>
    </citation>
    <scope>NUCLEOTIDE SEQUENCE [LARGE SCALE GENOMIC DNA]</scope>
    <source>
        <strain evidence="3 4">COS</strain>
    </source>
</reference>
<dbReference type="InterPro" id="IPR029756">
    <property type="entry name" value="MTH1187/YkoF-like"/>
</dbReference>
<dbReference type="InterPro" id="IPR002767">
    <property type="entry name" value="Thiamine_BP"/>
</dbReference>
<proteinExistence type="inferred from homology"/>
<evidence type="ECO:0000313" key="4">
    <source>
        <dbReference type="Proteomes" id="UP000094769"/>
    </source>
</evidence>
<dbReference type="OrthoDB" id="9793516at2"/>
<evidence type="ECO:0000313" key="3">
    <source>
        <dbReference type="EMBL" id="ODJ88357.1"/>
    </source>
</evidence>
<dbReference type="NCBIfam" id="TIGR00106">
    <property type="entry name" value="MTH1187 family thiamine-binding protein"/>
    <property type="match status" value="1"/>
</dbReference>
<dbReference type="GO" id="GO:0005829">
    <property type="term" value="C:cytosol"/>
    <property type="evidence" value="ECO:0007669"/>
    <property type="project" value="TreeGrafter"/>
</dbReference>
<dbReference type="Pfam" id="PF01910">
    <property type="entry name" value="Thiamine_BP"/>
    <property type="match status" value="1"/>
</dbReference>
<organism evidence="3 4">
    <name type="scientific">Candidatus Thiodiazotropha endolucinida</name>
    <dbReference type="NCBI Taxonomy" id="1655433"/>
    <lineage>
        <taxon>Bacteria</taxon>
        <taxon>Pseudomonadati</taxon>
        <taxon>Pseudomonadota</taxon>
        <taxon>Gammaproteobacteria</taxon>
        <taxon>Chromatiales</taxon>
        <taxon>Sedimenticolaceae</taxon>
        <taxon>Candidatus Thiodiazotropha</taxon>
    </lineage>
</organism>
<comment type="caution">
    <text evidence="3">The sequence shown here is derived from an EMBL/GenBank/DDBJ whole genome shotgun (WGS) entry which is preliminary data.</text>
</comment>
<dbReference type="SUPFAM" id="SSF89957">
    <property type="entry name" value="MTH1187/YkoF-like"/>
    <property type="match status" value="1"/>
</dbReference>
<feature type="domain" description="Thiamine-binding protein" evidence="2">
    <location>
        <begin position="6"/>
        <end position="95"/>
    </location>
</feature>
<name>A0A7Z0VMD5_9GAMM</name>
<sequence length="111" mass="12037">MSVLLEFSIFPLDKGVSVSEEVSRVIEMIDSTGIEYQLTAMGTLIETPNITEALAIVEQAAQIIHGAGCQRVYAAIKIDSRPAREHGLQGKIESIQKRLGEVNLNPGVESD</sequence>
<dbReference type="RefSeq" id="WP_069122571.1">
    <property type="nucleotide sequence ID" value="NZ_MARB01000006.1"/>
</dbReference>
<gene>
    <name evidence="3" type="ORF">CODIS_13630</name>
</gene>
<evidence type="ECO:0000256" key="1">
    <source>
        <dbReference type="ARBA" id="ARBA00010272"/>
    </source>
</evidence>
<dbReference type="EMBL" id="MARB01000006">
    <property type="protein sequence ID" value="ODJ88357.1"/>
    <property type="molecule type" value="Genomic_DNA"/>
</dbReference>
<dbReference type="PANTHER" id="PTHR33777">
    <property type="entry name" value="UPF0045 PROTEIN ECM15"/>
    <property type="match status" value="1"/>
</dbReference>
<dbReference type="PANTHER" id="PTHR33777:SF1">
    <property type="entry name" value="UPF0045 PROTEIN ECM15"/>
    <property type="match status" value="1"/>
</dbReference>